<feature type="non-terminal residue" evidence="1">
    <location>
        <position position="51"/>
    </location>
</feature>
<proteinExistence type="predicted"/>
<organism evidence="1 2">
    <name type="scientific">Potamilus streckersoni</name>
    <dbReference type="NCBI Taxonomy" id="2493646"/>
    <lineage>
        <taxon>Eukaryota</taxon>
        <taxon>Metazoa</taxon>
        <taxon>Spiralia</taxon>
        <taxon>Lophotrochozoa</taxon>
        <taxon>Mollusca</taxon>
        <taxon>Bivalvia</taxon>
        <taxon>Autobranchia</taxon>
        <taxon>Heteroconchia</taxon>
        <taxon>Palaeoheterodonta</taxon>
        <taxon>Unionida</taxon>
        <taxon>Unionoidea</taxon>
        <taxon>Unionidae</taxon>
        <taxon>Ambleminae</taxon>
        <taxon>Lampsilini</taxon>
        <taxon>Potamilus</taxon>
    </lineage>
</organism>
<keyword evidence="2" id="KW-1185">Reference proteome</keyword>
<reference evidence="1" key="1">
    <citation type="journal article" date="2021" name="Genome Biol. Evol.">
        <title>A High-Quality Reference Genome for a Parasitic Bivalve with Doubly Uniparental Inheritance (Bivalvia: Unionida).</title>
        <authorList>
            <person name="Smith C.H."/>
        </authorList>
    </citation>
    <scope>NUCLEOTIDE SEQUENCE</scope>
    <source>
        <strain evidence="1">CHS0354</strain>
    </source>
</reference>
<sequence>MQTPEKCLRLGKPEPIKVADGACSLSSPLPPTLRLMNFMASLAKSPSEILE</sequence>
<reference evidence="1" key="3">
    <citation type="submission" date="2023-05" db="EMBL/GenBank/DDBJ databases">
        <authorList>
            <person name="Smith C.H."/>
        </authorList>
    </citation>
    <scope>NUCLEOTIDE SEQUENCE</scope>
    <source>
        <strain evidence="1">CHS0354</strain>
        <tissue evidence="1">Mantle</tissue>
    </source>
</reference>
<comment type="caution">
    <text evidence="1">The sequence shown here is derived from an EMBL/GenBank/DDBJ whole genome shotgun (WGS) entry which is preliminary data.</text>
</comment>
<gene>
    <name evidence="1" type="ORF">CHS0354_009659</name>
</gene>
<accession>A0AAE0VP06</accession>
<protein>
    <submittedName>
        <fullName evidence="1">Uncharacterized protein</fullName>
    </submittedName>
</protein>
<dbReference type="Proteomes" id="UP001195483">
    <property type="component" value="Unassembled WGS sequence"/>
</dbReference>
<evidence type="ECO:0000313" key="1">
    <source>
        <dbReference type="EMBL" id="KAK3584969.1"/>
    </source>
</evidence>
<dbReference type="EMBL" id="JAEAOA010000616">
    <property type="protein sequence ID" value="KAK3584969.1"/>
    <property type="molecule type" value="Genomic_DNA"/>
</dbReference>
<reference evidence="1" key="2">
    <citation type="journal article" date="2021" name="Genome Biol. Evol.">
        <title>Developing a high-quality reference genome for a parasitic bivalve with doubly uniparental inheritance (Bivalvia: Unionida).</title>
        <authorList>
            <person name="Smith C.H."/>
        </authorList>
    </citation>
    <scope>NUCLEOTIDE SEQUENCE</scope>
    <source>
        <strain evidence="1">CHS0354</strain>
        <tissue evidence="1">Mantle</tissue>
    </source>
</reference>
<evidence type="ECO:0000313" key="2">
    <source>
        <dbReference type="Proteomes" id="UP001195483"/>
    </source>
</evidence>
<dbReference type="AlphaFoldDB" id="A0AAE0VP06"/>
<name>A0AAE0VP06_9BIVA</name>